<dbReference type="PANTHER" id="PTHR36091:SF1">
    <property type="entry name" value="ALTERED INHERITANCE OF MITOCHONDRIA PROTEIN 9, MITOCHONDRIAL"/>
    <property type="match status" value="1"/>
</dbReference>
<dbReference type="InterPro" id="IPR002575">
    <property type="entry name" value="Aminoglycoside_PTrfase"/>
</dbReference>
<dbReference type="Pfam" id="PF00069">
    <property type="entry name" value="Pkinase"/>
    <property type="match status" value="1"/>
</dbReference>
<evidence type="ECO:0000313" key="8">
    <source>
        <dbReference type="EMBL" id="KAF4229446.1"/>
    </source>
</evidence>
<dbReference type="EMBL" id="JAAAPX010000133">
    <property type="protein sequence ID" value="KAF4229446.1"/>
    <property type="molecule type" value="Genomic_DNA"/>
</dbReference>
<evidence type="ECO:0000256" key="5">
    <source>
        <dbReference type="ARBA" id="ARBA00023128"/>
    </source>
</evidence>
<reference evidence="8" key="1">
    <citation type="journal article" date="2020" name="bioRxiv">
        <title>Genomic and phenotypic heterogeneity of clinical isolates of the human pathogens Aspergillus fumigatus, Aspergillus lentulus and Aspergillus fumigatiaffinis.</title>
        <authorList>
            <person name="dos Santos R.A.C."/>
            <person name="Steenwyk J.L."/>
            <person name="Rivero-Menendez O."/>
            <person name="Mead M.E."/>
            <person name="Silva L.P."/>
            <person name="Bastos R.W."/>
            <person name="Alastruey-Izquierdo A."/>
            <person name="Goldman G.H."/>
            <person name="Rokas A."/>
        </authorList>
    </citation>
    <scope>NUCLEOTIDE SEQUENCE</scope>
    <source>
        <strain evidence="8">CNM-CM6805</strain>
    </source>
</reference>
<keyword evidence="9" id="KW-1185">Reference proteome</keyword>
<comment type="caution">
    <text evidence="8">The sequence shown here is derived from an EMBL/GenBank/DDBJ whole genome shotgun (WGS) entry which is preliminary data.</text>
</comment>
<dbReference type="InterPro" id="IPR008271">
    <property type="entry name" value="Ser/Thr_kinase_AS"/>
</dbReference>
<dbReference type="InterPro" id="IPR011009">
    <property type="entry name" value="Kinase-like_dom_sf"/>
</dbReference>
<dbReference type="SMART" id="SM00220">
    <property type="entry name" value="S_TKc"/>
    <property type="match status" value="1"/>
</dbReference>
<dbReference type="SUPFAM" id="SSF56112">
    <property type="entry name" value="Protein kinase-like (PK-like)"/>
    <property type="match status" value="2"/>
</dbReference>
<protein>
    <recommendedName>
        <fullName evidence="3">Altered inheritance of mitochondria protein 9, mitochondrial</fullName>
    </recommendedName>
    <alternativeName>
        <fullName evidence="6">Found in mitochondrial proteome protein 29</fullName>
    </alternativeName>
</protein>
<organism evidence="8 9">
    <name type="scientific">Aspergillus fumigatiaffinis</name>
    <dbReference type="NCBI Taxonomy" id="340414"/>
    <lineage>
        <taxon>Eukaryota</taxon>
        <taxon>Fungi</taxon>
        <taxon>Dikarya</taxon>
        <taxon>Ascomycota</taxon>
        <taxon>Pezizomycotina</taxon>
        <taxon>Eurotiomycetes</taxon>
        <taxon>Eurotiomycetidae</taxon>
        <taxon>Eurotiales</taxon>
        <taxon>Aspergillaceae</taxon>
        <taxon>Aspergillus</taxon>
        <taxon>Aspergillus subgen. Fumigati</taxon>
    </lineage>
</organism>
<dbReference type="AlphaFoldDB" id="A0A8H4LZ49"/>
<dbReference type="InterPro" id="IPR051035">
    <property type="entry name" value="Mito_inheritance_9"/>
</dbReference>
<dbReference type="InterPro" id="IPR000719">
    <property type="entry name" value="Prot_kinase_dom"/>
</dbReference>
<sequence>MKGQHKAYKLTEADSPFFHYTSGRWLYNEQLQLERRYVKFNVPALQQAAGQVLGTRCIQMTKLPEGMYNKVFSLRMENGEEVLARIPNPNAGHSRYCVGSEVATLDFLRNVLDIPVPRVMGWSSPLQPNPVGSEYILMERVRGRQLSGVWNVMSEAQRFGCHGSLYYKDTYPHGKELTEKFVFGPTTERTFWEDQKRGLGIDRGPWDTAQGYLSAVANREITLIQNQGSKTAIARDKHVRLLEQFLTLLPHILPPEELSRPVLLHHDLHSDNIFVDDADPRKISSTIDWQAVYSAPLFMQARFPAVFDCDDQYPWGAVQPELPEDFDALSQTEDELARAKFARLRLKKFYELALRKFNPLLVKAMDITRDDDDPTTFIFHIVGRSSLDGPIPLKELLMQTYEKWDQIAERRGLEIPCPISFSQEEIEESRRQATAWADAYTELDILRTQVMGKDGWVSHEEFEDAMHRYHSVSYINHPYWVKDICLPVSHMAATLSLGQVLKGRRGLYTVTKQLQDCVWLAKNEHQEKVVAKSVRHFRLQNERDILLRFQNRTPCIRPLIEEIEDSTVPPTLILRYLDDDALRASNKQRLTRPEVKYVAKKVLEALSVLHAEGFVHTDIKPSNVLVNYGHSDIRFADVKLADFGSTVHMDSLHAQHSEPIGTPIFRSPEAHLQMQWGTATDIWSFGATAS</sequence>
<dbReference type="Proteomes" id="UP000653565">
    <property type="component" value="Unassembled WGS sequence"/>
</dbReference>
<dbReference type="GO" id="GO:0005739">
    <property type="term" value="C:mitochondrion"/>
    <property type="evidence" value="ECO:0007669"/>
    <property type="project" value="UniProtKB-SubCell"/>
</dbReference>
<dbReference type="Pfam" id="PF01636">
    <property type="entry name" value="APH"/>
    <property type="match status" value="1"/>
</dbReference>
<evidence type="ECO:0000259" key="7">
    <source>
        <dbReference type="PROSITE" id="PS50011"/>
    </source>
</evidence>
<evidence type="ECO:0000256" key="6">
    <source>
        <dbReference type="ARBA" id="ARBA00031849"/>
    </source>
</evidence>
<comment type="subcellular location">
    <subcellularLocation>
        <location evidence="1">Mitochondrion</location>
    </subcellularLocation>
</comment>
<dbReference type="PROSITE" id="PS00108">
    <property type="entry name" value="PROTEIN_KINASE_ST"/>
    <property type="match status" value="1"/>
</dbReference>
<dbReference type="Gene3D" id="1.10.510.10">
    <property type="entry name" value="Transferase(Phosphotransferase) domain 1"/>
    <property type="match status" value="1"/>
</dbReference>
<dbReference type="OrthoDB" id="5979581at2759"/>
<evidence type="ECO:0000256" key="2">
    <source>
        <dbReference type="ARBA" id="ARBA00005543"/>
    </source>
</evidence>
<dbReference type="PROSITE" id="PS50011">
    <property type="entry name" value="PROTEIN_KINASE_DOM"/>
    <property type="match status" value="1"/>
</dbReference>
<proteinExistence type="inferred from homology"/>
<evidence type="ECO:0000313" key="9">
    <source>
        <dbReference type="Proteomes" id="UP000653565"/>
    </source>
</evidence>
<evidence type="ECO:0000256" key="1">
    <source>
        <dbReference type="ARBA" id="ARBA00004173"/>
    </source>
</evidence>
<accession>A0A8H4LZ49</accession>
<comment type="similarity">
    <text evidence="2">Belongs to the AIM9 family.</text>
</comment>
<gene>
    <name evidence="8" type="ORF">CNMCM6805_001492</name>
</gene>
<feature type="domain" description="Protein kinase" evidence="7">
    <location>
        <begin position="486"/>
        <end position="690"/>
    </location>
</feature>
<keyword evidence="4" id="KW-0809">Transit peptide</keyword>
<dbReference type="PANTHER" id="PTHR36091">
    <property type="entry name" value="ALTERED INHERITANCE OF MITOCHONDRIA PROTEIN 9, MITOCHONDRIAL"/>
    <property type="match status" value="1"/>
</dbReference>
<evidence type="ECO:0000256" key="3">
    <source>
        <dbReference type="ARBA" id="ARBA00016197"/>
    </source>
</evidence>
<reference evidence="8" key="2">
    <citation type="submission" date="2020-04" db="EMBL/GenBank/DDBJ databases">
        <authorList>
            <person name="Santos R.A.C."/>
            <person name="Steenwyk J.L."/>
            <person name="Rivero-Menendez O."/>
            <person name="Mead M.E."/>
            <person name="Silva L.P."/>
            <person name="Bastos R.W."/>
            <person name="Alastruey-Izquierdo A."/>
            <person name="Goldman G.H."/>
            <person name="Rokas A."/>
        </authorList>
    </citation>
    <scope>NUCLEOTIDE SEQUENCE</scope>
    <source>
        <strain evidence="8">CNM-CM6805</strain>
    </source>
</reference>
<dbReference type="GO" id="GO:0005524">
    <property type="term" value="F:ATP binding"/>
    <property type="evidence" value="ECO:0007669"/>
    <property type="project" value="InterPro"/>
</dbReference>
<evidence type="ECO:0000256" key="4">
    <source>
        <dbReference type="ARBA" id="ARBA00022946"/>
    </source>
</evidence>
<dbReference type="Gene3D" id="3.90.1200.10">
    <property type="match status" value="1"/>
</dbReference>
<name>A0A8H4LZ49_9EURO</name>
<dbReference type="GO" id="GO:0004672">
    <property type="term" value="F:protein kinase activity"/>
    <property type="evidence" value="ECO:0007669"/>
    <property type="project" value="InterPro"/>
</dbReference>
<keyword evidence="5" id="KW-0496">Mitochondrion</keyword>